<evidence type="ECO:0000313" key="4">
    <source>
        <dbReference type="Proteomes" id="UP000327044"/>
    </source>
</evidence>
<feature type="domain" description="MADF" evidence="2">
    <location>
        <begin position="14"/>
        <end position="112"/>
    </location>
</feature>
<comment type="caution">
    <text evidence="3">The sequence shown here is derived from an EMBL/GenBank/DDBJ whole genome shotgun (WGS) entry which is preliminary data.</text>
</comment>
<gene>
    <name evidence="3" type="ORF">PPYR_00030</name>
</gene>
<dbReference type="PROSITE" id="PS51029">
    <property type="entry name" value="MADF"/>
    <property type="match status" value="1"/>
</dbReference>
<protein>
    <recommendedName>
        <fullName evidence="2">MADF domain-containing protein</fullName>
    </recommendedName>
</protein>
<dbReference type="SMART" id="SM00595">
    <property type="entry name" value="MADF"/>
    <property type="match status" value="1"/>
</dbReference>
<evidence type="ECO:0000256" key="1">
    <source>
        <dbReference type="SAM" id="MobiDB-lite"/>
    </source>
</evidence>
<evidence type="ECO:0000259" key="2">
    <source>
        <dbReference type="PROSITE" id="PS51029"/>
    </source>
</evidence>
<reference evidence="3 4" key="1">
    <citation type="journal article" date="2018" name="Elife">
        <title>Firefly genomes illuminate parallel origins of bioluminescence in beetles.</title>
        <authorList>
            <person name="Fallon T.R."/>
            <person name="Lower S.E."/>
            <person name="Chang C.H."/>
            <person name="Bessho-Uehara M."/>
            <person name="Martin G.J."/>
            <person name="Bewick A.J."/>
            <person name="Behringer M."/>
            <person name="Debat H.J."/>
            <person name="Wong I."/>
            <person name="Day J.C."/>
            <person name="Suvorov A."/>
            <person name="Silva C.J."/>
            <person name="Stanger-Hall K.F."/>
            <person name="Hall D.W."/>
            <person name="Schmitz R.J."/>
            <person name="Nelson D.R."/>
            <person name="Lewis S.M."/>
            <person name="Shigenobu S."/>
            <person name="Bybee S.M."/>
            <person name="Larracuente A.M."/>
            <person name="Oba Y."/>
            <person name="Weng J.K."/>
        </authorList>
    </citation>
    <scope>NUCLEOTIDE SEQUENCE [LARGE SCALE GENOMIC DNA]</scope>
    <source>
        <strain evidence="3">1611_PpyrPB1</strain>
        <tissue evidence="3">Whole body</tissue>
    </source>
</reference>
<sequence length="334" mass="38258">MADSRYWSKEIVANFIEIYKGHPCLWKVKSKDYTNKNLKNLAYDKLVDFCKTFNTEANRDYVIKKIQSFRGSFRKELKKLLQSKRSGAGVPDVYEPTLWYYDLLLFTCDQEIPNASVQSNMSHDETVVDNNSQDDEEEENQDTQLSEHTEWETDELVEERRENKSNKDLLLTENDNASNSTPKSAYSSGMKSLSTTPRQKKKTTIKKRNEEFMEFCKQQLQAHNDIDEYDAVGISWAKKLKRMNPEQAVYAESLINSIVSRGLLNKLSDAVTLSDANEQRPASSSSSYTLNSSDSRQCWQVTLPCEDAPQPPVVVPSSSLVEYYTSIANINTNE</sequence>
<dbReference type="EMBL" id="VVIM01000001">
    <property type="protein sequence ID" value="KAB0803060.1"/>
    <property type="molecule type" value="Genomic_DNA"/>
</dbReference>
<feature type="compositionally biased region" description="Polar residues" evidence="1">
    <location>
        <begin position="173"/>
        <end position="197"/>
    </location>
</feature>
<dbReference type="Proteomes" id="UP000327044">
    <property type="component" value="Unassembled WGS sequence"/>
</dbReference>
<organism evidence="3 4">
    <name type="scientific">Photinus pyralis</name>
    <name type="common">Common eastern firefly</name>
    <name type="synonym">Lampyris pyralis</name>
    <dbReference type="NCBI Taxonomy" id="7054"/>
    <lineage>
        <taxon>Eukaryota</taxon>
        <taxon>Metazoa</taxon>
        <taxon>Ecdysozoa</taxon>
        <taxon>Arthropoda</taxon>
        <taxon>Hexapoda</taxon>
        <taxon>Insecta</taxon>
        <taxon>Pterygota</taxon>
        <taxon>Neoptera</taxon>
        <taxon>Endopterygota</taxon>
        <taxon>Coleoptera</taxon>
        <taxon>Polyphaga</taxon>
        <taxon>Elateriformia</taxon>
        <taxon>Elateroidea</taxon>
        <taxon>Lampyridae</taxon>
        <taxon>Lampyrinae</taxon>
        <taxon>Photinus</taxon>
    </lineage>
</organism>
<dbReference type="InParanoid" id="A0A5N4B0X4"/>
<name>A0A5N4B0X4_PHOPY</name>
<dbReference type="AlphaFoldDB" id="A0A5N4B0X4"/>
<evidence type="ECO:0000313" key="3">
    <source>
        <dbReference type="EMBL" id="KAB0803060.1"/>
    </source>
</evidence>
<keyword evidence="4" id="KW-1185">Reference proteome</keyword>
<dbReference type="PANTHER" id="PTHR21505">
    <property type="entry name" value="MADF DOMAIN-CONTAINING PROTEIN-RELATED"/>
    <property type="match status" value="1"/>
</dbReference>
<dbReference type="PANTHER" id="PTHR21505:SF8">
    <property type="entry name" value="DPT-YFP REPRESSOR BY OVEREXPRESSION, ISOFORM D-RELATED"/>
    <property type="match status" value="1"/>
</dbReference>
<accession>A0A5N4B0X4</accession>
<feature type="compositionally biased region" description="Basic and acidic residues" evidence="1">
    <location>
        <begin position="158"/>
        <end position="167"/>
    </location>
</feature>
<feature type="region of interest" description="Disordered" evidence="1">
    <location>
        <begin position="116"/>
        <end position="205"/>
    </location>
</feature>
<dbReference type="InterPro" id="IPR006578">
    <property type="entry name" value="MADF-dom"/>
</dbReference>
<feature type="compositionally biased region" description="Acidic residues" evidence="1">
    <location>
        <begin position="132"/>
        <end position="141"/>
    </location>
</feature>
<proteinExistence type="predicted"/>
<dbReference type="OrthoDB" id="6617753at2759"/>
<dbReference type="Pfam" id="PF10545">
    <property type="entry name" value="MADF_DNA_bdg"/>
    <property type="match status" value="1"/>
</dbReference>